<dbReference type="EMBL" id="CAJNOL010002147">
    <property type="protein sequence ID" value="CAF1467678.1"/>
    <property type="molecule type" value="Genomic_DNA"/>
</dbReference>
<accession>A0A815QSS6</accession>
<evidence type="ECO:0000313" key="3">
    <source>
        <dbReference type="EMBL" id="CAF3704015.1"/>
    </source>
</evidence>
<dbReference type="EMBL" id="CAJNOH010001268">
    <property type="protein sequence ID" value="CAF1197639.1"/>
    <property type="molecule type" value="Genomic_DNA"/>
</dbReference>
<dbReference type="Proteomes" id="UP000663874">
    <property type="component" value="Unassembled WGS sequence"/>
</dbReference>
<dbReference type="Proteomes" id="UP000663854">
    <property type="component" value="Unassembled WGS sequence"/>
</dbReference>
<evidence type="ECO:0000313" key="2">
    <source>
        <dbReference type="EMBL" id="CAF1467678.1"/>
    </source>
</evidence>
<dbReference type="Proteomes" id="UP000663870">
    <property type="component" value="Unassembled WGS sequence"/>
</dbReference>
<sequence length="451" mass="51227">MTSSSNNILQNCLNETSVVSAPVSTNMIIDSPTVPSHDELSSNVSFDGCQQVENKKKKKIKHKLTTSTIKKKRTHYQTNIISKSAAPSPLSSISASVAAEPLLHKIPGVQQVQNVQQLQDIQQVSGGPQVQGALSLSHPQQILITAESTCYAQTHQNHWHDTFGDVDYTFPSSPSIPPQLSLLVKNVDLRLDFNEFSQEIKTSYPQVKLELSSSTLREELLIKRKITVGYIVYDIDEYLAPANILIWSKCTAIYDRKKENDLLVKENLNLLSKQSVEFKKDLVHQSLLIERHKNLFMKLIVPMFEDLFGLIASQNQDKKGNILDPDLKLKLERYLIQMTKIKEELHLFFSSQLDNLLRLRNAPSLHALIDSLGQIVKESDLMCNVAADYYEDFFKASNIVRLHPYTDSPPIEYDNNNEVIPEVTLNELINTVVAKKKKKISRCSWYFELYV</sequence>
<evidence type="ECO:0000313" key="4">
    <source>
        <dbReference type="Proteomes" id="UP000663870"/>
    </source>
</evidence>
<keyword evidence="4" id="KW-1185">Reference proteome</keyword>
<proteinExistence type="predicted"/>
<evidence type="ECO:0000313" key="1">
    <source>
        <dbReference type="EMBL" id="CAF1197639.1"/>
    </source>
</evidence>
<name>A0A815QSS6_9BILA</name>
<organism evidence="2 4">
    <name type="scientific">Rotaria sordida</name>
    <dbReference type="NCBI Taxonomy" id="392033"/>
    <lineage>
        <taxon>Eukaryota</taxon>
        <taxon>Metazoa</taxon>
        <taxon>Spiralia</taxon>
        <taxon>Gnathifera</taxon>
        <taxon>Rotifera</taxon>
        <taxon>Eurotatoria</taxon>
        <taxon>Bdelloidea</taxon>
        <taxon>Philodinida</taxon>
        <taxon>Philodinidae</taxon>
        <taxon>Rotaria</taxon>
    </lineage>
</organism>
<protein>
    <submittedName>
        <fullName evidence="2">Uncharacterized protein</fullName>
    </submittedName>
</protein>
<gene>
    <name evidence="3" type="ORF">FNK824_LOCUS9358</name>
    <name evidence="2" type="ORF">JXQ802_LOCUS38544</name>
    <name evidence="1" type="ORF">PYM288_LOCUS24698</name>
</gene>
<dbReference type="AlphaFoldDB" id="A0A815QSS6"/>
<dbReference type="EMBL" id="CAJOBE010000978">
    <property type="protein sequence ID" value="CAF3704015.1"/>
    <property type="molecule type" value="Genomic_DNA"/>
</dbReference>
<reference evidence="2" key="1">
    <citation type="submission" date="2021-02" db="EMBL/GenBank/DDBJ databases">
        <authorList>
            <person name="Nowell W R."/>
        </authorList>
    </citation>
    <scope>NUCLEOTIDE SEQUENCE</scope>
</reference>
<comment type="caution">
    <text evidence="2">The sequence shown here is derived from an EMBL/GenBank/DDBJ whole genome shotgun (WGS) entry which is preliminary data.</text>
</comment>